<dbReference type="InterPro" id="IPR050483">
    <property type="entry name" value="CoA-transferase_III_domain"/>
</dbReference>
<dbReference type="InterPro" id="IPR023606">
    <property type="entry name" value="CoA-Trfase_III_dom_1_sf"/>
</dbReference>
<dbReference type="Pfam" id="PF02515">
    <property type="entry name" value="CoA_transf_3"/>
    <property type="match status" value="1"/>
</dbReference>
<name>A0A368Y2P8_9BURK</name>
<dbReference type="InterPro" id="IPR044855">
    <property type="entry name" value="CoA-Trfase_III_dom3_sf"/>
</dbReference>
<proteinExistence type="predicted"/>
<reference evidence="2 3" key="1">
    <citation type="submission" date="2018-07" db="EMBL/GenBank/DDBJ databases">
        <title>Genomic Encyclopedia of Type Strains, Phase IV (KMG-IV): sequencing the most valuable type-strain genomes for metagenomic binning, comparative biology and taxonomic classification.</title>
        <authorList>
            <person name="Goeker M."/>
        </authorList>
    </citation>
    <scope>NUCLEOTIDE SEQUENCE [LARGE SCALE GENOMIC DNA]</scope>
    <source>
        <strain evidence="2 3">DSM 21634</strain>
    </source>
</reference>
<evidence type="ECO:0000313" key="3">
    <source>
        <dbReference type="Proteomes" id="UP000252884"/>
    </source>
</evidence>
<organism evidence="2 3">
    <name type="scientific">Pseudorhodoferax soli</name>
    <dbReference type="NCBI Taxonomy" id="545864"/>
    <lineage>
        <taxon>Bacteria</taxon>
        <taxon>Pseudomonadati</taxon>
        <taxon>Pseudomonadota</taxon>
        <taxon>Betaproteobacteria</taxon>
        <taxon>Burkholderiales</taxon>
        <taxon>Comamonadaceae</taxon>
    </lineage>
</organism>
<dbReference type="Proteomes" id="UP000252884">
    <property type="component" value="Unassembled WGS sequence"/>
</dbReference>
<protein>
    <submittedName>
        <fullName evidence="2">Crotonobetainyl-CoA:carnitine CoA-transferase CaiB-like acyl-CoA transferase</fullName>
    </submittedName>
</protein>
<dbReference type="GO" id="GO:0008410">
    <property type="term" value="F:CoA-transferase activity"/>
    <property type="evidence" value="ECO:0007669"/>
    <property type="project" value="TreeGrafter"/>
</dbReference>
<keyword evidence="3" id="KW-1185">Reference proteome</keyword>
<dbReference type="Gene3D" id="3.40.50.10540">
    <property type="entry name" value="Crotonobetainyl-coa:carnitine coa-transferase, domain 1"/>
    <property type="match status" value="1"/>
</dbReference>
<dbReference type="PANTHER" id="PTHR48207">
    <property type="entry name" value="SUCCINATE--HYDROXYMETHYLGLUTARATE COA-TRANSFERASE"/>
    <property type="match status" value="1"/>
</dbReference>
<evidence type="ECO:0000313" key="2">
    <source>
        <dbReference type="EMBL" id="RCW74385.1"/>
    </source>
</evidence>
<evidence type="ECO:0000256" key="1">
    <source>
        <dbReference type="ARBA" id="ARBA00022679"/>
    </source>
</evidence>
<dbReference type="AlphaFoldDB" id="A0A368Y2P8"/>
<dbReference type="Gene3D" id="3.30.1540.10">
    <property type="entry name" value="formyl-coa transferase, domain 3"/>
    <property type="match status" value="1"/>
</dbReference>
<comment type="caution">
    <text evidence="2">The sequence shown here is derived from an EMBL/GenBank/DDBJ whole genome shotgun (WGS) entry which is preliminary data.</text>
</comment>
<dbReference type="InterPro" id="IPR003673">
    <property type="entry name" value="CoA-Trfase_fam_III"/>
</dbReference>
<accession>A0A368Y2P8</accession>
<dbReference type="SUPFAM" id="SSF89796">
    <property type="entry name" value="CoA-transferase family III (CaiB/BaiF)"/>
    <property type="match status" value="1"/>
</dbReference>
<dbReference type="RefSeq" id="WP_114467487.1">
    <property type="nucleotide sequence ID" value="NZ_QPJK01000002.1"/>
</dbReference>
<dbReference type="EMBL" id="QPJK01000002">
    <property type="protein sequence ID" value="RCW74385.1"/>
    <property type="molecule type" value="Genomic_DNA"/>
</dbReference>
<sequence length="403" mass="43650">MAPLKGLRVLDLSSVIFGPLASQLLADYGAEVVKIEPPEGDSTRHTGPAREDGMAAMFLGANRSKQSVVLDLKQPAAQQALQALLATADVFMHSMRPQKLAALGIDPKTLRARFPRLVYASLLGFLPGPYAGRPAYDDVIQGMSGLADLMARQSGEVRYLPTIAADKTCAHVAAHAILAALWQRERTGEGALVEVPMFESMVGFNLVEHFYGQHFEPALSAPGYPRVLAPWRRPYRTADGHVAMMPYTDLHWQRFFGEVGAPEHAADARFRGIANRTRHIAELLELASSFVVRESTAHWLATCARLEIPAAPIARLDDLQADPHLAATGFFETVQDGDLGALRFPGTPVRFDGQRVPVAMPPRLGQHTRAQLAAAGLTPPQIQALLDQGAVRSPSHHPPGDTA</sequence>
<gene>
    <name evidence="2" type="ORF">DES41_102708</name>
</gene>
<dbReference type="OrthoDB" id="5294844at2"/>
<keyword evidence="1 2" id="KW-0808">Transferase</keyword>
<dbReference type="PANTHER" id="PTHR48207:SF4">
    <property type="entry name" value="BLL6097 PROTEIN"/>
    <property type="match status" value="1"/>
</dbReference>